<evidence type="ECO:0000313" key="4">
    <source>
        <dbReference type="Proteomes" id="UP000694388"/>
    </source>
</evidence>
<evidence type="ECO:0000256" key="1">
    <source>
        <dbReference type="SAM" id="Phobius"/>
    </source>
</evidence>
<dbReference type="SMART" id="SM00409">
    <property type="entry name" value="IG"/>
    <property type="match status" value="2"/>
</dbReference>
<dbReference type="Gene3D" id="2.60.40.10">
    <property type="entry name" value="Immunoglobulins"/>
    <property type="match status" value="2"/>
</dbReference>
<evidence type="ECO:0000259" key="2">
    <source>
        <dbReference type="PROSITE" id="PS50835"/>
    </source>
</evidence>
<dbReference type="PANTHER" id="PTHR44549">
    <property type="entry name" value="ENDOTHELIAL CELL-SELECTIVE ADHESION MOLECULE"/>
    <property type="match status" value="1"/>
</dbReference>
<keyword evidence="1" id="KW-0472">Membrane</keyword>
<sequence length="299" mass="32841">MMPAAIRPFLLHNEAVHILSHHPPSGSLFPAQLRCCAAWSSAYCHYYPACSRTHSRKVCALKHEITTISLGQFSGRADCFGNGTLRVNKSQAMDSGSYTCLESRMLSAQPQTFSSFNVSIYKRPTGPSCHLEGDVVPRGNVSLSCEGATGWPNVTYGWLGADGERVSNCAGKRCTIYDLSSSHDGVYTCLATNAVGNSTCKITLKLTATRNPHEAEHLSTIIAVSFTIGFISILICLAFIFRRRRRRKQSRAFARPSISRQPSQPTAPVDIHEDGLTYAELDFGGMVPQDHPTTWQLKK</sequence>
<protein>
    <recommendedName>
        <fullName evidence="2">Ig-like domain-containing protein</fullName>
    </recommendedName>
</protein>
<organism evidence="3 4">
    <name type="scientific">Eptatretus burgeri</name>
    <name type="common">Inshore hagfish</name>
    <dbReference type="NCBI Taxonomy" id="7764"/>
    <lineage>
        <taxon>Eukaryota</taxon>
        <taxon>Metazoa</taxon>
        <taxon>Chordata</taxon>
        <taxon>Craniata</taxon>
        <taxon>Vertebrata</taxon>
        <taxon>Cyclostomata</taxon>
        <taxon>Myxini</taxon>
        <taxon>Myxiniformes</taxon>
        <taxon>Myxinidae</taxon>
        <taxon>Eptatretinae</taxon>
        <taxon>Eptatretus</taxon>
    </lineage>
</organism>
<dbReference type="SUPFAM" id="SSF48726">
    <property type="entry name" value="Immunoglobulin"/>
    <property type="match status" value="2"/>
</dbReference>
<name>A0A8C4NBZ6_EPTBU</name>
<keyword evidence="1" id="KW-1133">Transmembrane helix</keyword>
<dbReference type="InterPro" id="IPR003599">
    <property type="entry name" value="Ig_sub"/>
</dbReference>
<reference evidence="3" key="2">
    <citation type="submission" date="2025-09" db="UniProtKB">
        <authorList>
            <consortium name="Ensembl"/>
        </authorList>
    </citation>
    <scope>IDENTIFICATION</scope>
</reference>
<dbReference type="InterPro" id="IPR013783">
    <property type="entry name" value="Ig-like_fold"/>
</dbReference>
<dbReference type="Proteomes" id="UP000694388">
    <property type="component" value="Unplaced"/>
</dbReference>
<dbReference type="InterPro" id="IPR042757">
    <property type="entry name" value="ESAM"/>
</dbReference>
<dbReference type="InterPro" id="IPR036179">
    <property type="entry name" value="Ig-like_dom_sf"/>
</dbReference>
<dbReference type="InterPro" id="IPR007110">
    <property type="entry name" value="Ig-like_dom"/>
</dbReference>
<dbReference type="AlphaFoldDB" id="A0A8C4NBZ6"/>
<dbReference type="PANTHER" id="PTHR44549:SF1">
    <property type="entry name" value="ENDOTHELIAL CELL-SELECTIVE ADHESION MOLECULE"/>
    <property type="match status" value="1"/>
</dbReference>
<dbReference type="Ensembl" id="ENSEBUT00000002405.1">
    <property type="protein sequence ID" value="ENSEBUP00000002059.1"/>
    <property type="gene ID" value="ENSEBUG00000001639.1"/>
</dbReference>
<reference evidence="3" key="1">
    <citation type="submission" date="2025-08" db="UniProtKB">
        <authorList>
            <consortium name="Ensembl"/>
        </authorList>
    </citation>
    <scope>IDENTIFICATION</scope>
</reference>
<dbReference type="GO" id="GO:0007156">
    <property type="term" value="P:homophilic cell adhesion via plasma membrane adhesion molecules"/>
    <property type="evidence" value="ECO:0007669"/>
    <property type="project" value="TreeGrafter"/>
</dbReference>
<dbReference type="GO" id="GO:0005886">
    <property type="term" value="C:plasma membrane"/>
    <property type="evidence" value="ECO:0007669"/>
    <property type="project" value="TreeGrafter"/>
</dbReference>
<dbReference type="GO" id="GO:0098632">
    <property type="term" value="F:cell-cell adhesion mediator activity"/>
    <property type="evidence" value="ECO:0007669"/>
    <property type="project" value="TreeGrafter"/>
</dbReference>
<feature type="domain" description="Ig-like" evidence="2">
    <location>
        <begin position="110"/>
        <end position="207"/>
    </location>
</feature>
<dbReference type="GO" id="GO:0005912">
    <property type="term" value="C:adherens junction"/>
    <property type="evidence" value="ECO:0007669"/>
    <property type="project" value="TreeGrafter"/>
</dbReference>
<dbReference type="SMART" id="SM00408">
    <property type="entry name" value="IGc2"/>
    <property type="match status" value="1"/>
</dbReference>
<keyword evidence="1" id="KW-0812">Transmembrane</keyword>
<evidence type="ECO:0000313" key="3">
    <source>
        <dbReference type="Ensembl" id="ENSEBUP00000002059.1"/>
    </source>
</evidence>
<dbReference type="PROSITE" id="PS50835">
    <property type="entry name" value="IG_LIKE"/>
    <property type="match status" value="1"/>
</dbReference>
<feature type="transmembrane region" description="Helical" evidence="1">
    <location>
        <begin position="218"/>
        <end position="241"/>
    </location>
</feature>
<keyword evidence="4" id="KW-1185">Reference proteome</keyword>
<dbReference type="InterPro" id="IPR003598">
    <property type="entry name" value="Ig_sub2"/>
</dbReference>
<proteinExistence type="predicted"/>
<accession>A0A8C4NBZ6</accession>